<feature type="transmembrane region" description="Helical" evidence="13">
    <location>
        <begin position="244"/>
        <end position="264"/>
    </location>
</feature>
<accession>D0BL70</accession>
<evidence type="ECO:0000256" key="12">
    <source>
        <dbReference type="PIRSR" id="PIRSR006247-1"/>
    </source>
</evidence>
<dbReference type="GO" id="GO:0005886">
    <property type="term" value="C:plasma membrane"/>
    <property type="evidence" value="ECO:0007669"/>
    <property type="project" value="UniProtKB-SubCell"/>
</dbReference>
<reference evidence="14" key="2">
    <citation type="submission" date="2011-10" db="EMBL/GenBank/DDBJ databases">
        <title>The Genome Sequence of Granulicatella elegans ATCC 700633.</title>
        <authorList>
            <consortium name="The Broad Institute Genome Sequencing Platform"/>
            <consortium name="The Broad Institute Genome Sequencing Center for Infectious Disease"/>
            <person name="Earl A."/>
            <person name="Ward D."/>
            <person name="Feldgarden M."/>
            <person name="Gevers D."/>
            <person name="Sibley C.D."/>
            <person name="Field T.R."/>
            <person name="Grinwis M."/>
            <person name="Eshaghurshan C.S."/>
            <person name="Surette M.G."/>
            <person name="Young S.K."/>
            <person name="Zeng Q."/>
            <person name="Gargeya S."/>
            <person name="Fitzgerald M."/>
            <person name="Haas B."/>
            <person name="Abouelleil A."/>
            <person name="Alvarado L."/>
            <person name="Arachchi H.M."/>
            <person name="Berlin A."/>
            <person name="Brown A."/>
            <person name="Chapman S.B."/>
            <person name="Chen Z."/>
            <person name="Dunbar C."/>
            <person name="Freedman E."/>
            <person name="Gearin G."/>
            <person name="Goldberg J."/>
            <person name="Griggs A."/>
            <person name="Gujja S."/>
            <person name="Heiman D."/>
            <person name="Howarth C."/>
            <person name="Larson L."/>
            <person name="Lui A."/>
            <person name="MacDonald P.J.P."/>
            <person name="Montmayeur A."/>
            <person name="Murphy C."/>
            <person name="Neiman D."/>
            <person name="Pearson M."/>
            <person name="Priest M."/>
            <person name="Roberts A."/>
            <person name="Saif S."/>
            <person name="Shea T."/>
            <person name="Shenoy N."/>
            <person name="Sisk P."/>
            <person name="Stolte C."/>
            <person name="Sykes S."/>
            <person name="Wortman J."/>
            <person name="Nusbaum C."/>
            <person name="Birren B."/>
        </authorList>
    </citation>
    <scope>NUCLEOTIDE SEQUENCE [LARGE SCALE GENOMIC DNA]</scope>
    <source>
        <strain evidence="14">ATCC 700633</strain>
    </source>
</reference>
<evidence type="ECO:0000256" key="5">
    <source>
        <dbReference type="ARBA" id="ARBA00022519"/>
    </source>
</evidence>
<feature type="transmembrane region" description="Helical" evidence="13">
    <location>
        <begin position="128"/>
        <end position="150"/>
    </location>
</feature>
<gene>
    <name evidence="14" type="ORF">HMPREF0446_00705</name>
</gene>
<keyword evidence="9 13" id="KW-1133">Transmembrane helix</keyword>
<feature type="binding site" evidence="12">
    <location>
        <position position="111"/>
    </location>
    <ligand>
        <name>K(+)</name>
        <dbReference type="ChEBI" id="CHEBI:29103"/>
    </ligand>
</feature>
<dbReference type="Pfam" id="PF02386">
    <property type="entry name" value="TrkH"/>
    <property type="match status" value="1"/>
</dbReference>
<keyword evidence="3" id="KW-0813">Transport</keyword>
<keyword evidence="8 12" id="KW-0630">Potassium</keyword>
<comment type="caution">
    <text evidence="14">The sequence shown here is derived from an EMBL/GenBank/DDBJ whole genome shotgun (WGS) entry which is preliminary data.</text>
</comment>
<evidence type="ECO:0000256" key="13">
    <source>
        <dbReference type="SAM" id="Phobius"/>
    </source>
</evidence>
<dbReference type="STRING" id="626369.HMPREF0446_00705"/>
<feature type="transmembrane region" description="Helical" evidence="13">
    <location>
        <begin position="394"/>
        <end position="414"/>
    </location>
</feature>
<dbReference type="PANTHER" id="PTHR32024:SF2">
    <property type="entry name" value="TRK SYSTEM POTASSIUM UPTAKE PROTEIN TRKG-RELATED"/>
    <property type="match status" value="1"/>
</dbReference>
<feature type="transmembrane region" description="Helical" evidence="13">
    <location>
        <begin position="183"/>
        <end position="204"/>
    </location>
</feature>
<feature type="binding site" evidence="12">
    <location>
        <position position="316"/>
    </location>
    <ligand>
        <name>K(+)</name>
        <dbReference type="ChEBI" id="CHEBI:29103"/>
    </ligand>
</feature>
<organism evidence="14 15">
    <name type="scientific">Granulicatella elegans ATCC 700633</name>
    <dbReference type="NCBI Taxonomy" id="626369"/>
    <lineage>
        <taxon>Bacteria</taxon>
        <taxon>Bacillati</taxon>
        <taxon>Bacillota</taxon>
        <taxon>Bacilli</taxon>
        <taxon>Lactobacillales</taxon>
        <taxon>Carnobacteriaceae</taxon>
        <taxon>Granulicatella</taxon>
    </lineage>
</organism>
<comment type="similarity">
    <text evidence="2">Belongs to the TrkH potassium transport family.</text>
</comment>
<evidence type="ECO:0000313" key="15">
    <source>
        <dbReference type="Proteomes" id="UP000002939"/>
    </source>
</evidence>
<dbReference type="GO" id="GO:0015379">
    <property type="term" value="F:potassium:chloride symporter activity"/>
    <property type="evidence" value="ECO:0007669"/>
    <property type="project" value="InterPro"/>
</dbReference>
<dbReference type="GO" id="GO:0046872">
    <property type="term" value="F:metal ion binding"/>
    <property type="evidence" value="ECO:0007669"/>
    <property type="project" value="UniProtKB-KW"/>
</dbReference>
<dbReference type="AlphaFoldDB" id="D0BL70"/>
<dbReference type="InterPro" id="IPR004772">
    <property type="entry name" value="TrkH"/>
</dbReference>
<evidence type="ECO:0000256" key="7">
    <source>
        <dbReference type="ARBA" id="ARBA00022692"/>
    </source>
</evidence>
<evidence type="ECO:0000313" key="14">
    <source>
        <dbReference type="EMBL" id="EEW93823.2"/>
    </source>
</evidence>
<sequence length="488" mass="52658">MQRRTVCYLVGKILQVEALLLLLPVIVSLIYRESIHQLLSYAGTIALLVVIGTVCTLAKPKNMKIMPRDGIVTVALSWILLSFFGGLPFVFAGEIPNVADAFFETASGFTTTGSSILSDLSILGYSSLFWRSFTHLVGGMGVLVFALAILPSTGSDSVQLMRAEVPGPVFGKLVSKLAKTARILYAIYLVMTAILVIILMLVKVPLFDALLLSFGTAGTGGFSINNAGFAIYQNPEMVEWIIGVGMMLFGVNFNLYYFLLLGSIREVLTDEEGRSYIGIIAFASVAIFASLSIVQSQLDVPFRSVFFTVSSIITTTGYSTVDFGLWGVFPQVVLLLLMFIGGCAGSTAGGIKVSRVVIYFKNAIAEIKKMGQPRRVIMSKFNGKVVDDKMSSGIANYLLVYVAVFLVLLISVSIEAPDFLTAFSSVAATFNNIGPGLGEVGPTSNFSMYSDFNTILLSLGMIAGRLEIYPMILLFSTTSLGAFFISEK</sequence>
<dbReference type="Proteomes" id="UP000002939">
    <property type="component" value="Unassembled WGS sequence"/>
</dbReference>
<dbReference type="eggNOG" id="COG0168">
    <property type="taxonomic scope" value="Bacteria"/>
</dbReference>
<feature type="transmembrane region" description="Helical" evidence="13">
    <location>
        <begin position="38"/>
        <end position="58"/>
    </location>
</feature>
<keyword evidence="12" id="KW-0479">Metal-binding</keyword>
<dbReference type="RefSeq" id="WP_020991298.1">
    <property type="nucleotide sequence ID" value="NZ_KI391971.1"/>
</dbReference>
<dbReference type="PANTHER" id="PTHR32024">
    <property type="entry name" value="TRK SYSTEM POTASSIUM UPTAKE PROTEIN TRKG-RELATED"/>
    <property type="match status" value="1"/>
</dbReference>
<keyword evidence="4" id="KW-1003">Cell membrane</keyword>
<evidence type="ECO:0000256" key="1">
    <source>
        <dbReference type="ARBA" id="ARBA00004429"/>
    </source>
</evidence>
<feature type="transmembrane region" description="Helical" evidence="13">
    <location>
        <begin position="12"/>
        <end position="32"/>
    </location>
</feature>
<feature type="binding site" evidence="12">
    <location>
        <position position="432"/>
    </location>
    <ligand>
        <name>K(+)</name>
        <dbReference type="ChEBI" id="CHEBI:29103"/>
    </ligand>
</feature>
<feature type="binding site" evidence="12">
    <location>
        <position position="220"/>
    </location>
    <ligand>
        <name>K(+)</name>
        <dbReference type="ChEBI" id="CHEBI:29103"/>
    </ligand>
</feature>
<feature type="binding site" evidence="12">
    <location>
        <position position="315"/>
    </location>
    <ligand>
        <name>K(+)</name>
        <dbReference type="ChEBI" id="CHEBI:29103"/>
    </ligand>
</feature>
<evidence type="ECO:0000256" key="11">
    <source>
        <dbReference type="ARBA" id="ARBA00023136"/>
    </source>
</evidence>
<keyword evidence="10" id="KW-0406">Ion transport</keyword>
<comment type="subcellular location">
    <subcellularLocation>
        <location evidence="1">Cell inner membrane</location>
        <topology evidence="1">Multi-pass membrane protein</topology>
    </subcellularLocation>
</comment>
<keyword evidence="5" id="KW-0997">Cell inner membrane</keyword>
<feature type="transmembrane region" description="Helical" evidence="13">
    <location>
        <begin position="276"/>
        <end position="294"/>
    </location>
</feature>
<dbReference type="InterPro" id="IPR003445">
    <property type="entry name" value="Cat_transpt"/>
</dbReference>
<proteinExistence type="inferred from homology"/>
<feature type="transmembrane region" description="Helical" evidence="13">
    <location>
        <begin position="468"/>
        <end position="485"/>
    </location>
</feature>
<evidence type="ECO:0000256" key="4">
    <source>
        <dbReference type="ARBA" id="ARBA00022475"/>
    </source>
</evidence>
<keyword evidence="7 13" id="KW-0812">Transmembrane</keyword>
<reference evidence="14" key="1">
    <citation type="submission" date="2009-09" db="EMBL/GenBank/DDBJ databases">
        <authorList>
            <consortium name="The Broad Institute Genome Sequencing Platform"/>
            <person name="Ward D."/>
            <person name="Feldgarden M."/>
            <person name="Earl A."/>
            <person name="Young S.K."/>
            <person name="Zeng Q."/>
            <person name="Koehrsen M."/>
            <person name="Alvarado L."/>
            <person name="Berlin A."/>
            <person name="Bochicchio J."/>
            <person name="Borenstein D."/>
            <person name="Chapman S.B."/>
            <person name="Chen Z."/>
            <person name="Engels R."/>
            <person name="Freedman E."/>
            <person name="Gellesch M."/>
            <person name="Goldberg J."/>
            <person name="Griggs A."/>
            <person name="Gujja S."/>
            <person name="Heilman E."/>
            <person name="Heiman D."/>
            <person name="Hepburn T."/>
            <person name="Howarth C."/>
            <person name="Jen D."/>
            <person name="Larson L."/>
            <person name="Lewis B."/>
            <person name="Mehta T."/>
            <person name="Park D."/>
            <person name="Pearson M."/>
            <person name="Roberts A."/>
            <person name="Saif S."/>
            <person name="Shea T."/>
            <person name="Shenoy N."/>
            <person name="Sisk P."/>
            <person name="Stolte C."/>
            <person name="Sykes S."/>
            <person name="Thomson T."/>
            <person name="Walk T."/>
            <person name="White J."/>
            <person name="Yandava C."/>
            <person name="Sibley C.D."/>
            <person name="Field T.R."/>
            <person name="Grinwis M."/>
            <person name="Eshaghurshan C.S."/>
            <person name="Surette M.G."/>
            <person name="Haas B."/>
            <person name="Nusbaum C."/>
            <person name="Birren B."/>
        </authorList>
    </citation>
    <scope>NUCLEOTIDE SEQUENCE [LARGE SCALE GENOMIC DNA]</scope>
    <source>
        <strain evidence="14">ATCC 700633</strain>
    </source>
</reference>
<dbReference type="PIRSF" id="PIRSF006247">
    <property type="entry name" value="TrkH"/>
    <property type="match status" value="1"/>
</dbReference>
<feature type="binding site" evidence="12">
    <location>
        <position position="112"/>
    </location>
    <ligand>
        <name>K(+)</name>
        <dbReference type="ChEBI" id="CHEBI:29103"/>
    </ligand>
</feature>
<evidence type="ECO:0000256" key="2">
    <source>
        <dbReference type="ARBA" id="ARBA00009137"/>
    </source>
</evidence>
<dbReference type="EMBL" id="ACRF02000011">
    <property type="protein sequence ID" value="EEW93823.2"/>
    <property type="molecule type" value="Genomic_DNA"/>
</dbReference>
<keyword evidence="15" id="KW-1185">Reference proteome</keyword>
<evidence type="ECO:0008006" key="16">
    <source>
        <dbReference type="Google" id="ProtNLM"/>
    </source>
</evidence>
<dbReference type="HOGENOM" id="CLU_030708_0_2_9"/>
<keyword evidence="6" id="KW-0633">Potassium transport</keyword>
<name>D0BL70_9LACT</name>
<evidence type="ECO:0000256" key="8">
    <source>
        <dbReference type="ARBA" id="ARBA00022958"/>
    </source>
</evidence>
<evidence type="ECO:0000256" key="6">
    <source>
        <dbReference type="ARBA" id="ARBA00022538"/>
    </source>
</evidence>
<feature type="transmembrane region" description="Helical" evidence="13">
    <location>
        <begin position="210"/>
        <end position="232"/>
    </location>
</feature>
<evidence type="ECO:0000256" key="10">
    <source>
        <dbReference type="ARBA" id="ARBA00023065"/>
    </source>
</evidence>
<evidence type="ECO:0000256" key="9">
    <source>
        <dbReference type="ARBA" id="ARBA00022989"/>
    </source>
</evidence>
<keyword evidence="11 13" id="KW-0472">Membrane</keyword>
<feature type="transmembrane region" description="Helical" evidence="13">
    <location>
        <begin position="332"/>
        <end position="351"/>
    </location>
</feature>
<evidence type="ECO:0000256" key="3">
    <source>
        <dbReference type="ARBA" id="ARBA00022448"/>
    </source>
</evidence>
<feature type="transmembrane region" description="Helical" evidence="13">
    <location>
        <begin position="70"/>
        <end position="91"/>
    </location>
</feature>
<protein>
    <recommendedName>
        <fullName evidence="16">TrkH family potassium uptake protein</fullName>
    </recommendedName>
</protein>